<keyword evidence="6" id="KW-1185">Reference proteome</keyword>
<dbReference type="AlphaFoldDB" id="A0A9Q0BDF7"/>
<dbReference type="GO" id="GO:0008483">
    <property type="term" value="F:transaminase activity"/>
    <property type="evidence" value="ECO:0007669"/>
    <property type="project" value="InterPro"/>
</dbReference>
<organism evidence="5 6">
    <name type="scientific">Emericellopsis cladophorae</name>
    <dbReference type="NCBI Taxonomy" id="2686198"/>
    <lineage>
        <taxon>Eukaryota</taxon>
        <taxon>Fungi</taxon>
        <taxon>Dikarya</taxon>
        <taxon>Ascomycota</taxon>
        <taxon>Pezizomycotina</taxon>
        <taxon>Sordariomycetes</taxon>
        <taxon>Hypocreomycetidae</taxon>
        <taxon>Hypocreales</taxon>
        <taxon>Bionectriaceae</taxon>
        <taxon>Emericellopsis</taxon>
    </lineage>
</organism>
<keyword evidence="2" id="KW-0663">Pyridoxal phosphate</keyword>
<reference evidence="5" key="1">
    <citation type="journal article" date="2021" name="J Fungi (Basel)">
        <title>Genomic and Metabolomic Analyses of the Marine Fungus Emericellopsis cladophorae: Insights into Saltwater Adaptability Mechanisms and Its Biosynthetic Potential.</title>
        <authorList>
            <person name="Goncalves M.F.M."/>
            <person name="Hilario S."/>
            <person name="Van de Peer Y."/>
            <person name="Esteves A.C."/>
            <person name="Alves A."/>
        </authorList>
    </citation>
    <scope>NUCLEOTIDE SEQUENCE</scope>
    <source>
        <strain evidence="5">MUM 19.33</strain>
    </source>
</reference>
<gene>
    <name evidence="5" type="ORF">J7T54_000139</name>
</gene>
<reference evidence="5" key="2">
    <citation type="submission" date="2022-07" db="EMBL/GenBank/DDBJ databases">
        <authorList>
            <person name="Goncalves M.F.M."/>
            <person name="Hilario S."/>
            <person name="Van De Peer Y."/>
            <person name="Esteves A.C."/>
            <person name="Alves A."/>
        </authorList>
    </citation>
    <scope>NUCLEOTIDE SEQUENCE</scope>
    <source>
        <strain evidence="5">MUM 19.33</strain>
    </source>
</reference>
<dbReference type="GO" id="GO:0030170">
    <property type="term" value="F:pyridoxal phosphate binding"/>
    <property type="evidence" value="ECO:0007669"/>
    <property type="project" value="InterPro"/>
</dbReference>
<dbReference type="InterPro" id="IPR015422">
    <property type="entry name" value="PyrdxlP-dep_Trfase_small"/>
</dbReference>
<dbReference type="Pfam" id="PF00202">
    <property type="entry name" value="Aminotran_3"/>
    <property type="match status" value="1"/>
</dbReference>
<dbReference type="GO" id="GO:0005829">
    <property type="term" value="C:cytosol"/>
    <property type="evidence" value="ECO:0007669"/>
    <property type="project" value="TreeGrafter"/>
</dbReference>
<feature type="compositionally biased region" description="Pro residues" evidence="3">
    <location>
        <begin position="784"/>
        <end position="797"/>
    </location>
</feature>
<evidence type="ECO:0000256" key="2">
    <source>
        <dbReference type="ARBA" id="ARBA00022898"/>
    </source>
</evidence>
<evidence type="ECO:0000313" key="5">
    <source>
        <dbReference type="EMBL" id="KAI6780500.1"/>
    </source>
</evidence>
<dbReference type="InterPro" id="IPR005814">
    <property type="entry name" value="Aminotrans_3"/>
</dbReference>
<dbReference type="InterPro" id="IPR015421">
    <property type="entry name" value="PyrdxlP-dep_Trfase_major"/>
</dbReference>
<dbReference type="Gene3D" id="3.90.1150.10">
    <property type="entry name" value="Aspartate Aminotransferase, domain 1"/>
    <property type="match status" value="1"/>
</dbReference>
<dbReference type="Gene3D" id="3.40.640.10">
    <property type="entry name" value="Type I PLP-dependent aspartate aminotransferase-like (Major domain)"/>
    <property type="match status" value="1"/>
</dbReference>
<dbReference type="PANTHER" id="PTHR43094:SF1">
    <property type="entry name" value="AMINOTRANSFERASE CLASS-III"/>
    <property type="match status" value="1"/>
</dbReference>
<evidence type="ECO:0000256" key="3">
    <source>
        <dbReference type="SAM" id="MobiDB-lite"/>
    </source>
</evidence>
<keyword evidence="4" id="KW-0472">Membrane</keyword>
<dbReference type="OrthoDB" id="5419315at2759"/>
<dbReference type="PANTHER" id="PTHR43094">
    <property type="entry name" value="AMINOTRANSFERASE"/>
    <property type="match status" value="1"/>
</dbReference>
<feature type="compositionally biased region" description="Low complexity" evidence="3">
    <location>
        <begin position="821"/>
        <end position="848"/>
    </location>
</feature>
<proteinExistence type="inferred from homology"/>
<feature type="compositionally biased region" description="Pro residues" evidence="3">
    <location>
        <begin position="740"/>
        <end position="757"/>
    </location>
</feature>
<feature type="region of interest" description="Disordered" evidence="3">
    <location>
        <begin position="734"/>
        <end position="882"/>
    </location>
</feature>
<comment type="similarity">
    <text evidence="1">Belongs to the class-III pyridoxal-phosphate-dependent aminotransferase family.</text>
</comment>
<dbReference type="SUPFAM" id="SSF53383">
    <property type="entry name" value="PLP-dependent transferases"/>
    <property type="match status" value="1"/>
</dbReference>
<protein>
    <recommendedName>
        <fullName evidence="7">Aminotransferase</fullName>
    </recommendedName>
</protein>
<dbReference type="Proteomes" id="UP001055219">
    <property type="component" value="Unassembled WGS sequence"/>
</dbReference>
<keyword evidence="4" id="KW-1133">Transmembrane helix</keyword>
<feature type="transmembrane region" description="Helical" evidence="4">
    <location>
        <begin position="633"/>
        <end position="654"/>
    </location>
</feature>
<comment type="caution">
    <text evidence="5">The sequence shown here is derived from an EMBL/GenBank/DDBJ whole genome shotgun (WGS) entry which is preliminary data.</text>
</comment>
<sequence length="882" mass="96962">MFFGHPIGEELAAELVEGTKGAMSKVYMMCSGAEAVESAMKMARQYYMELSPKQHRRINFIAREGSYHGSTLGSLSLSGHVGRRKLFQDMLLKNIHRVSAANEYRGKADDQTTEQYVQQLAAELDHKFQEVGPDTTLGTVPAPAGYFKAMKEVCEKYGALLIMDEVMSGMGRVGSLHAWEQEDVVPDIETIAKGLGGGFAPVAAVLINHRVANALTDGSGTFSDGHTYQGHPVGCAAALEVQRIIKEDNLVDNVRENGKYLGQLLHEHLDGHPYVGNIRGRGFFWSLEFVADKGSKEPFPPSAGIASKVHTTALNDTAISLYPGTGTKDGVNGDHVLLAPAYTSTRKDVERIADKAETTPNRAFWDRNFTRSVQACCSNLCHHRQTASRFKMRLTHQLAAVAAFVLPAAATQWTVTSYYVATETTSVWTMYDETYTDLMTFGLQKTYTPDEDAATSTSSYIYTYDDLKVVEIYVDPAKIEEDQIVTSTSYEYSYDAPETYYVQNIVYTAPTSCPTAFTVTTRSTLAIPTEVLDGVSFESLSTSYSTDYYGDRYTYVDAVVPDSLIPTSSSDLADDYVYSYYIADCRNPTATGDAFYGPSYWGSDDDDDDSSSFTSGSSDDYDSIWGYQPLRTYVIVVASVIPSIFLLGFFENYFWFRRMMTGKFSLRFGTCCWIFLLLPVMCFTRQCPARDSETQKALKAQWKQTGFGKALGLWFKHGFRHRYPVDLLGVNPVYNNPAQPQQPPMGQPYPGGPPPPGGYIYYGPGPQPDGSMSSQGDAKGMPPHGMPPHGMPQPPPGMVMYYPQYPQQAYMQPQPAPAPGASPSSPSVVSDATQQAQYAPTQATAPSQDASAPQTVPQPQEQEQHFPSGQPGPSAPPATHQQ</sequence>
<feature type="transmembrane region" description="Helical" evidence="4">
    <location>
        <begin position="666"/>
        <end position="686"/>
    </location>
</feature>
<dbReference type="CDD" id="cd00610">
    <property type="entry name" value="OAT_like"/>
    <property type="match status" value="1"/>
</dbReference>
<dbReference type="InterPro" id="IPR015424">
    <property type="entry name" value="PyrdxlP-dep_Trfase"/>
</dbReference>
<dbReference type="RefSeq" id="XP_051361356.1">
    <property type="nucleotide sequence ID" value="XM_051507394.1"/>
</dbReference>
<feature type="compositionally biased region" description="Low complexity" evidence="3">
    <location>
        <begin position="798"/>
        <end position="813"/>
    </location>
</feature>
<evidence type="ECO:0000256" key="1">
    <source>
        <dbReference type="ARBA" id="ARBA00008954"/>
    </source>
</evidence>
<evidence type="ECO:0008006" key="7">
    <source>
        <dbReference type="Google" id="ProtNLM"/>
    </source>
</evidence>
<dbReference type="EMBL" id="JAGIXG020000031">
    <property type="protein sequence ID" value="KAI6780500.1"/>
    <property type="molecule type" value="Genomic_DNA"/>
</dbReference>
<keyword evidence="4" id="KW-0812">Transmembrane</keyword>
<feature type="compositionally biased region" description="Low complexity" evidence="3">
    <location>
        <begin position="857"/>
        <end position="872"/>
    </location>
</feature>
<name>A0A9Q0BDF7_9HYPO</name>
<evidence type="ECO:0000313" key="6">
    <source>
        <dbReference type="Proteomes" id="UP001055219"/>
    </source>
</evidence>
<accession>A0A9Q0BDF7</accession>
<dbReference type="GeneID" id="75826661"/>
<evidence type="ECO:0000256" key="4">
    <source>
        <dbReference type="SAM" id="Phobius"/>
    </source>
</evidence>